<proteinExistence type="predicted"/>
<dbReference type="Gene3D" id="1.10.10.60">
    <property type="entry name" value="Homeodomain-like"/>
    <property type="match status" value="1"/>
</dbReference>
<evidence type="ECO:0000259" key="6">
    <source>
        <dbReference type="PROSITE" id="PS50045"/>
    </source>
</evidence>
<evidence type="ECO:0000256" key="2">
    <source>
        <dbReference type="ARBA" id="ARBA00022840"/>
    </source>
</evidence>
<dbReference type="CDD" id="cd00009">
    <property type="entry name" value="AAA"/>
    <property type="match status" value="1"/>
</dbReference>
<dbReference type="InterPro" id="IPR002197">
    <property type="entry name" value="HTH_Fis"/>
</dbReference>
<dbReference type="PANTHER" id="PTHR32071">
    <property type="entry name" value="TRANSCRIPTIONAL REGULATORY PROTEIN"/>
    <property type="match status" value="1"/>
</dbReference>
<reference evidence="7 8" key="1">
    <citation type="submission" date="2019-03" db="EMBL/GenBank/DDBJ databases">
        <title>Metabolic potential of uncultured bacteria and archaea associated with petroleum seepage in deep-sea sediments.</title>
        <authorList>
            <person name="Dong X."/>
            <person name="Hubert C."/>
        </authorList>
    </citation>
    <scope>NUCLEOTIDE SEQUENCE [LARGE SCALE GENOMIC DNA]</scope>
    <source>
        <strain evidence="7">E44_bin18</strain>
    </source>
</reference>
<dbReference type="InterPro" id="IPR027417">
    <property type="entry name" value="P-loop_NTPase"/>
</dbReference>
<dbReference type="InterPro" id="IPR009057">
    <property type="entry name" value="Homeodomain-like_sf"/>
</dbReference>
<dbReference type="Pfam" id="PF00158">
    <property type="entry name" value="Sigma54_activat"/>
    <property type="match status" value="1"/>
</dbReference>
<dbReference type="InterPro" id="IPR003593">
    <property type="entry name" value="AAA+_ATPase"/>
</dbReference>
<dbReference type="Pfam" id="PF25601">
    <property type="entry name" value="AAA_lid_14"/>
    <property type="match status" value="1"/>
</dbReference>
<evidence type="ECO:0000256" key="5">
    <source>
        <dbReference type="ARBA" id="ARBA00023163"/>
    </source>
</evidence>
<dbReference type="InterPro" id="IPR025943">
    <property type="entry name" value="Sigma_54_int_dom_ATP-bd_2"/>
</dbReference>
<keyword evidence="3" id="KW-0805">Transcription regulation</keyword>
<dbReference type="PROSITE" id="PS00688">
    <property type="entry name" value="SIGMA54_INTERACT_3"/>
    <property type="match status" value="1"/>
</dbReference>
<keyword evidence="4" id="KW-0238">DNA-binding</keyword>
<dbReference type="GO" id="GO:0006355">
    <property type="term" value="P:regulation of DNA-templated transcription"/>
    <property type="evidence" value="ECO:0007669"/>
    <property type="project" value="InterPro"/>
</dbReference>
<feature type="domain" description="Sigma-54 factor interaction" evidence="6">
    <location>
        <begin position="13"/>
        <end position="242"/>
    </location>
</feature>
<dbReference type="Gene3D" id="1.10.8.60">
    <property type="match status" value="1"/>
</dbReference>
<protein>
    <submittedName>
        <fullName evidence="7">Sigma-54-dependent Fis family transcriptional regulator</fullName>
    </submittedName>
</protein>
<evidence type="ECO:0000313" key="8">
    <source>
        <dbReference type="Proteomes" id="UP000315525"/>
    </source>
</evidence>
<dbReference type="PRINTS" id="PR01590">
    <property type="entry name" value="HTHFIS"/>
</dbReference>
<evidence type="ECO:0000256" key="3">
    <source>
        <dbReference type="ARBA" id="ARBA00023015"/>
    </source>
</evidence>
<dbReference type="GO" id="GO:0005524">
    <property type="term" value="F:ATP binding"/>
    <property type="evidence" value="ECO:0007669"/>
    <property type="project" value="UniProtKB-KW"/>
</dbReference>
<dbReference type="PROSITE" id="PS00675">
    <property type="entry name" value="SIGMA54_INTERACT_1"/>
    <property type="match status" value="1"/>
</dbReference>
<dbReference type="Proteomes" id="UP000315525">
    <property type="component" value="Unassembled WGS sequence"/>
</dbReference>
<dbReference type="InterPro" id="IPR025944">
    <property type="entry name" value="Sigma_54_int_dom_CS"/>
</dbReference>
<accession>A0A523UWH2</accession>
<dbReference type="InterPro" id="IPR002078">
    <property type="entry name" value="Sigma_54_int"/>
</dbReference>
<dbReference type="SUPFAM" id="SSF52540">
    <property type="entry name" value="P-loop containing nucleoside triphosphate hydrolases"/>
    <property type="match status" value="1"/>
</dbReference>
<dbReference type="PROSITE" id="PS00676">
    <property type="entry name" value="SIGMA54_INTERACT_2"/>
    <property type="match status" value="1"/>
</dbReference>
<keyword evidence="2" id="KW-0067">ATP-binding</keyword>
<dbReference type="FunFam" id="3.40.50.300:FF:000006">
    <property type="entry name" value="DNA-binding transcriptional regulator NtrC"/>
    <property type="match status" value="1"/>
</dbReference>
<evidence type="ECO:0000256" key="4">
    <source>
        <dbReference type="ARBA" id="ARBA00023125"/>
    </source>
</evidence>
<organism evidence="7 8">
    <name type="scientific">candidate division TA06 bacterium</name>
    <dbReference type="NCBI Taxonomy" id="2250710"/>
    <lineage>
        <taxon>Bacteria</taxon>
        <taxon>Bacteria division TA06</taxon>
    </lineage>
</organism>
<dbReference type="GO" id="GO:0043565">
    <property type="term" value="F:sequence-specific DNA binding"/>
    <property type="evidence" value="ECO:0007669"/>
    <property type="project" value="InterPro"/>
</dbReference>
<dbReference type="SMART" id="SM00382">
    <property type="entry name" value="AAA"/>
    <property type="match status" value="1"/>
</dbReference>
<dbReference type="Pfam" id="PF02954">
    <property type="entry name" value="HTH_8"/>
    <property type="match status" value="1"/>
</dbReference>
<dbReference type="EMBL" id="SOJN01000046">
    <property type="protein sequence ID" value="TET46709.1"/>
    <property type="molecule type" value="Genomic_DNA"/>
</dbReference>
<comment type="caution">
    <text evidence="7">The sequence shown here is derived from an EMBL/GenBank/DDBJ whole genome shotgun (WGS) entry which is preliminary data.</text>
</comment>
<keyword evidence="1" id="KW-0547">Nucleotide-binding</keyword>
<name>A0A523UWH2_UNCT6</name>
<dbReference type="InterPro" id="IPR058031">
    <property type="entry name" value="AAA_lid_NorR"/>
</dbReference>
<keyword evidence="5" id="KW-0804">Transcription</keyword>
<dbReference type="PROSITE" id="PS50045">
    <property type="entry name" value="SIGMA54_INTERACT_4"/>
    <property type="match status" value="1"/>
</dbReference>
<dbReference type="AlphaFoldDB" id="A0A523UWH2"/>
<evidence type="ECO:0000256" key="1">
    <source>
        <dbReference type="ARBA" id="ARBA00022741"/>
    </source>
</evidence>
<dbReference type="SUPFAM" id="SSF46689">
    <property type="entry name" value="Homeodomain-like"/>
    <property type="match status" value="1"/>
</dbReference>
<sequence length="327" mass="36342">MEGAAHPFEFSGLISKDGKMRAVFNLIEKVASTNSPVLVLGETGSGKELVARAIHERSLRAVAPFIAINCAVLSETLLESELFGHERGAYTGAVSRKHGLFEVADKGTIFLDEIGDMPQKVQAKLLRALESKSFRRVGGTRDVKVDVRLLSASAMDLAVAIDNRVFRKDLYYRLSTVVIEIPPLRDRRDDIPVLVEFFLKRLERAAGGRRVRITGAAVDACCTFHWPGNVRELEHVIERSYVLSEGDVIDILDLPERLREISKAPSADALVPLEEIERRYIARVLKETGGNRTRAARILGIDRKTLYRKVRMGQINPTGSPQGQKTT</sequence>
<evidence type="ECO:0000313" key="7">
    <source>
        <dbReference type="EMBL" id="TET46709.1"/>
    </source>
</evidence>
<dbReference type="Gene3D" id="3.40.50.300">
    <property type="entry name" value="P-loop containing nucleotide triphosphate hydrolases"/>
    <property type="match status" value="1"/>
</dbReference>
<dbReference type="InterPro" id="IPR025662">
    <property type="entry name" value="Sigma_54_int_dom_ATP-bd_1"/>
</dbReference>
<gene>
    <name evidence="7" type="ORF">E3J62_03665</name>
</gene>